<organism evidence="2 3">
    <name type="scientific">Arsukibacterium ikkense</name>
    <dbReference type="NCBI Taxonomy" id="336831"/>
    <lineage>
        <taxon>Bacteria</taxon>
        <taxon>Pseudomonadati</taxon>
        <taxon>Pseudomonadota</taxon>
        <taxon>Gammaproteobacteria</taxon>
        <taxon>Chromatiales</taxon>
        <taxon>Chromatiaceae</taxon>
        <taxon>Arsukibacterium</taxon>
    </lineage>
</organism>
<dbReference type="OrthoDB" id="8440774at2"/>
<evidence type="ECO:0000313" key="3">
    <source>
        <dbReference type="Proteomes" id="UP000034228"/>
    </source>
</evidence>
<accession>A0A0M2V670</accession>
<dbReference type="EMBL" id="LAHO01000011">
    <property type="protein sequence ID" value="KKO45135.1"/>
    <property type="molecule type" value="Genomic_DNA"/>
</dbReference>
<feature type="domain" description="HipA-like kinase" evidence="1">
    <location>
        <begin position="4"/>
        <end position="237"/>
    </location>
</feature>
<protein>
    <recommendedName>
        <fullName evidence="1">HipA-like kinase domain-containing protein</fullName>
    </recommendedName>
</protein>
<gene>
    <name evidence="2" type="ORF">WG68_11950</name>
</gene>
<sequence length="239" mass="26690">MLDVIEIQCKASQGRTEPYLCRLSDDERYYIKGPQAGAKGLINEAVCAYLGNVLQLNVPTHCCAYLSPALLRFDDAASRVLGLGDSVVFASKLISDLLEVTPTSVSNMHAQFARDLFLFDYWIRNEDRTMTENGGNPNLFFRAASNQYVVLDHNLAFDSSYNFKANACTHLAFNAWFSAQHDAIWRSHYSAKLAIALQGLAQYAATLPPAWLEEAPGYLAEINDTLTLFNSDEFWEALI</sequence>
<dbReference type="Proteomes" id="UP000034228">
    <property type="component" value="Unassembled WGS sequence"/>
</dbReference>
<evidence type="ECO:0000313" key="2">
    <source>
        <dbReference type="EMBL" id="KKO45135.1"/>
    </source>
</evidence>
<dbReference type="AlphaFoldDB" id="A0A0M2V670"/>
<dbReference type="InterPro" id="IPR046748">
    <property type="entry name" value="HipA_2"/>
</dbReference>
<dbReference type="STRING" id="336831.WG68_11950"/>
<dbReference type="PATRIC" id="fig|336831.14.peg.1613"/>
<dbReference type="Pfam" id="PF20613">
    <property type="entry name" value="HipA_2"/>
    <property type="match status" value="1"/>
</dbReference>
<dbReference type="RefSeq" id="WP_046557924.1">
    <property type="nucleotide sequence ID" value="NZ_LAHO01000011.1"/>
</dbReference>
<comment type="caution">
    <text evidence="2">The sequence shown here is derived from an EMBL/GenBank/DDBJ whole genome shotgun (WGS) entry which is preliminary data.</text>
</comment>
<keyword evidence="3" id="KW-1185">Reference proteome</keyword>
<proteinExistence type="predicted"/>
<evidence type="ECO:0000259" key="1">
    <source>
        <dbReference type="Pfam" id="PF20613"/>
    </source>
</evidence>
<name>A0A0M2V670_9GAMM</name>
<reference evidence="2 3" key="1">
    <citation type="submission" date="2015-03" db="EMBL/GenBank/DDBJ databases">
        <title>Draft genome sequences of two protease-producing strains of Arsukibacterium isolated from two cold and alkaline environments.</title>
        <authorList>
            <person name="Lylloff J.E."/>
            <person name="Skov L.B."/>
            <person name="Jepsen M."/>
            <person name="Hallin P.F."/>
            <person name="Sorensen S.J."/>
            <person name="Stougaard P."/>
            <person name="Glaring M.A."/>
        </authorList>
    </citation>
    <scope>NUCLEOTIDE SEQUENCE [LARGE SCALE GENOMIC DNA]</scope>
    <source>
        <strain evidence="2 3">GCM72</strain>
    </source>
</reference>